<dbReference type="Gene3D" id="3.50.50.60">
    <property type="entry name" value="FAD/NAD(P)-binding domain"/>
    <property type="match status" value="2"/>
</dbReference>
<dbReference type="InterPro" id="IPR023753">
    <property type="entry name" value="FAD/NAD-binding_dom"/>
</dbReference>
<dbReference type="GO" id="GO:0016491">
    <property type="term" value="F:oxidoreductase activity"/>
    <property type="evidence" value="ECO:0007669"/>
    <property type="project" value="InterPro"/>
</dbReference>
<dbReference type="AlphaFoldDB" id="A0A1F6T4W7"/>
<dbReference type="EMBL" id="MFSQ01000068">
    <property type="protein sequence ID" value="OGI40065.1"/>
    <property type="molecule type" value="Genomic_DNA"/>
</dbReference>
<accession>A0A1F6T4W7</accession>
<gene>
    <name evidence="2" type="ORF">A2140_03770</name>
</gene>
<sequence>MRILVVGGGTGGTILANNLTRRLTSEIRAGRVRITMLSDSDRHMYQPGLLYVAFGQMTPDQLYRDQASMLEPSIDFQVDAVTEFHFDKNQVKTQSGKIHKYDILAIATGARIVPQEVPGLSEGSENFFTEEGAVRLHRRLREFQGGTVAMVVSIPHKCPVAPVEAMFMLHDFFKARGIRDKVKLRYHYPTNRVHATSNVAQWAKPEFDKAGIEYETLFNLKEVDPVNKIVHSEEGSAVKYDLLISIPPHRG</sequence>
<feature type="domain" description="FAD/NAD(P)-binding" evidence="1">
    <location>
        <begin position="1"/>
        <end position="244"/>
    </location>
</feature>
<dbReference type="Pfam" id="PF07992">
    <property type="entry name" value="Pyr_redox_2"/>
    <property type="match status" value="1"/>
</dbReference>
<dbReference type="InterPro" id="IPR052541">
    <property type="entry name" value="SQRD"/>
</dbReference>
<protein>
    <submittedName>
        <fullName evidence="2">Pyridine nucleotide-disulfide oxidoreductase</fullName>
    </submittedName>
</protein>
<comment type="caution">
    <text evidence="2">The sequence shown here is derived from an EMBL/GenBank/DDBJ whole genome shotgun (WGS) entry which is preliminary data.</text>
</comment>
<evidence type="ECO:0000259" key="1">
    <source>
        <dbReference type="Pfam" id="PF07992"/>
    </source>
</evidence>
<dbReference type="InterPro" id="IPR036188">
    <property type="entry name" value="FAD/NAD-bd_sf"/>
</dbReference>
<evidence type="ECO:0000313" key="2">
    <source>
        <dbReference type="EMBL" id="OGI40065.1"/>
    </source>
</evidence>
<feature type="non-terminal residue" evidence="2">
    <location>
        <position position="251"/>
    </location>
</feature>
<name>A0A1F6T4W7_9PROT</name>
<dbReference type="SUPFAM" id="SSF51905">
    <property type="entry name" value="FAD/NAD(P)-binding domain"/>
    <property type="match status" value="2"/>
</dbReference>
<proteinExistence type="predicted"/>
<evidence type="ECO:0000313" key="3">
    <source>
        <dbReference type="Proteomes" id="UP000178379"/>
    </source>
</evidence>
<dbReference type="Proteomes" id="UP000178379">
    <property type="component" value="Unassembled WGS sequence"/>
</dbReference>
<dbReference type="STRING" id="1817756.A2140_03770"/>
<dbReference type="PANTHER" id="PTHR43755">
    <property type="match status" value="1"/>
</dbReference>
<organism evidence="2 3">
    <name type="scientific">Candidatus Muproteobacteria bacterium RBG_16_62_13</name>
    <dbReference type="NCBI Taxonomy" id="1817756"/>
    <lineage>
        <taxon>Bacteria</taxon>
        <taxon>Pseudomonadati</taxon>
        <taxon>Pseudomonadota</taxon>
        <taxon>Candidatus Muproteobacteria</taxon>
    </lineage>
</organism>
<reference evidence="2 3" key="1">
    <citation type="journal article" date="2016" name="Nat. Commun.">
        <title>Thousands of microbial genomes shed light on interconnected biogeochemical processes in an aquifer system.</title>
        <authorList>
            <person name="Anantharaman K."/>
            <person name="Brown C.T."/>
            <person name="Hug L.A."/>
            <person name="Sharon I."/>
            <person name="Castelle C.J."/>
            <person name="Probst A.J."/>
            <person name="Thomas B.C."/>
            <person name="Singh A."/>
            <person name="Wilkins M.J."/>
            <person name="Karaoz U."/>
            <person name="Brodie E.L."/>
            <person name="Williams K.H."/>
            <person name="Hubbard S.S."/>
            <person name="Banfield J.F."/>
        </authorList>
    </citation>
    <scope>NUCLEOTIDE SEQUENCE [LARGE SCALE GENOMIC DNA]</scope>
</reference>
<dbReference type="PANTHER" id="PTHR43755:SF1">
    <property type="entry name" value="FAD-DEPENDENT PYRIDINE NUCLEOTIDE-DISULPHIDE OXIDOREDUCTASE"/>
    <property type="match status" value="1"/>
</dbReference>